<dbReference type="Gene3D" id="3.30.450.20">
    <property type="entry name" value="PAS domain"/>
    <property type="match status" value="1"/>
</dbReference>
<feature type="transmembrane region" description="Helical" evidence="7">
    <location>
        <begin position="215"/>
        <end position="235"/>
    </location>
</feature>
<dbReference type="GeneID" id="94830006"/>
<dbReference type="NCBIfam" id="TIGR00229">
    <property type="entry name" value="sensory_box"/>
    <property type="match status" value="1"/>
</dbReference>
<reference evidence="10" key="1">
    <citation type="submission" date="2016-10" db="EMBL/GenBank/DDBJ databases">
        <authorList>
            <person name="Benchimol M."/>
            <person name="Almeida L.G."/>
            <person name="Vasconcelos A.T."/>
            <person name="Perreira-Neves A."/>
            <person name="Rosa I.A."/>
            <person name="Tasca T."/>
            <person name="Bogo M.R."/>
            <person name="de Souza W."/>
        </authorList>
    </citation>
    <scope>NUCLEOTIDE SEQUENCE [LARGE SCALE GENOMIC DNA]</scope>
    <source>
        <strain evidence="10">K</strain>
    </source>
</reference>
<comment type="caution">
    <text evidence="10">The sequence shown here is derived from an EMBL/GenBank/DDBJ whole genome shotgun (WGS) entry which is preliminary data.</text>
</comment>
<dbReference type="VEuPathDB" id="TrichDB:TRFO_10207"/>
<feature type="transmembrane region" description="Helical" evidence="7">
    <location>
        <begin position="131"/>
        <end position="150"/>
    </location>
</feature>
<evidence type="ECO:0000256" key="6">
    <source>
        <dbReference type="ARBA" id="ARBA00023239"/>
    </source>
</evidence>
<dbReference type="RefSeq" id="XP_068349166.1">
    <property type="nucleotide sequence ID" value="XM_068495302.1"/>
</dbReference>
<feature type="transmembrane region" description="Helical" evidence="7">
    <location>
        <begin position="156"/>
        <end position="180"/>
    </location>
</feature>
<keyword evidence="3" id="KW-0547">Nucleotide-binding</keyword>
<dbReference type="PANTHER" id="PTHR11920">
    <property type="entry name" value="GUANYLYL CYCLASE"/>
    <property type="match status" value="1"/>
</dbReference>
<organism evidence="10 11">
    <name type="scientific">Tritrichomonas foetus</name>
    <dbReference type="NCBI Taxonomy" id="1144522"/>
    <lineage>
        <taxon>Eukaryota</taxon>
        <taxon>Metamonada</taxon>
        <taxon>Parabasalia</taxon>
        <taxon>Tritrichomonadida</taxon>
        <taxon>Tritrichomonadidae</taxon>
        <taxon>Tritrichomonas</taxon>
    </lineage>
</organism>
<dbReference type="OrthoDB" id="10006362at2759"/>
<dbReference type="Pfam" id="PF00211">
    <property type="entry name" value="Guanylate_cyc"/>
    <property type="match status" value="1"/>
</dbReference>
<comment type="subcellular location">
    <subcellularLocation>
        <location evidence="1">Membrane</location>
    </subcellularLocation>
</comment>
<feature type="transmembrane region" description="Helical" evidence="7">
    <location>
        <begin position="187"/>
        <end position="209"/>
    </location>
</feature>
<keyword evidence="4 7" id="KW-1133">Transmembrane helix</keyword>
<feature type="transmembrane region" description="Helical" evidence="7">
    <location>
        <begin position="582"/>
        <end position="608"/>
    </location>
</feature>
<evidence type="ECO:0000256" key="1">
    <source>
        <dbReference type="ARBA" id="ARBA00004370"/>
    </source>
</evidence>
<dbReference type="GO" id="GO:0004383">
    <property type="term" value="F:guanylate cyclase activity"/>
    <property type="evidence" value="ECO:0007669"/>
    <property type="project" value="TreeGrafter"/>
</dbReference>
<keyword evidence="11" id="KW-1185">Reference proteome</keyword>
<evidence type="ECO:0000256" key="2">
    <source>
        <dbReference type="ARBA" id="ARBA00022692"/>
    </source>
</evidence>
<dbReference type="SUPFAM" id="SSF55785">
    <property type="entry name" value="PYP-like sensor domain (PAS domain)"/>
    <property type="match status" value="1"/>
</dbReference>
<feature type="transmembrane region" description="Helical" evidence="7">
    <location>
        <begin position="56"/>
        <end position="74"/>
    </location>
</feature>
<dbReference type="Proteomes" id="UP000179807">
    <property type="component" value="Unassembled WGS sequence"/>
</dbReference>
<evidence type="ECO:0000313" key="11">
    <source>
        <dbReference type="Proteomes" id="UP000179807"/>
    </source>
</evidence>
<dbReference type="CDD" id="cd07302">
    <property type="entry name" value="CHD"/>
    <property type="match status" value="1"/>
</dbReference>
<evidence type="ECO:0000256" key="4">
    <source>
        <dbReference type="ARBA" id="ARBA00022989"/>
    </source>
</evidence>
<dbReference type="GO" id="GO:0001653">
    <property type="term" value="F:peptide receptor activity"/>
    <property type="evidence" value="ECO:0007669"/>
    <property type="project" value="TreeGrafter"/>
</dbReference>
<feature type="transmembrane region" description="Helical" evidence="7">
    <location>
        <begin position="905"/>
        <end position="928"/>
    </location>
</feature>
<dbReference type="InterPro" id="IPR035965">
    <property type="entry name" value="PAS-like_dom_sf"/>
</dbReference>
<evidence type="ECO:0000256" key="5">
    <source>
        <dbReference type="ARBA" id="ARBA00023136"/>
    </source>
</evidence>
<protein>
    <submittedName>
        <fullName evidence="10">Adenylate and Guanylate cyclase catalytic domain containing protein</fullName>
    </submittedName>
</protein>
<keyword evidence="5 7" id="KW-0472">Membrane</keyword>
<dbReference type="GO" id="GO:0007168">
    <property type="term" value="P:receptor guanylyl cyclase signaling pathway"/>
    <property type="evidence" value="ECO:0007669"/>
    <property type="project" value="TreeGrafter"/>
</dbReference>
<feature type="transmembrane region" description="Helical" evidence="7">
    <location>
        <begin position="940"/>
        <end position="963"/>
    </location>
</feature>
<dbReference type="GO" id="GO:0005886">
    <property type="term" value="C:plasma membrane"/>
    <property type="evidence" value="ECO:0007669"/>
    <property type="project" value="TreeGrafter"/>
</dbReference>
<dbReference type="GO" id="GO:0035556">
    <property type="term" value="P:intracellular signal transduction"/>
    <property type="evidence" value="ECO:0007669"/>
    <property type="project" value="InterPro"/>
</dbReference>
<dbReference type="SMART" id="SM00091">
    <property type="entry name" value="PAS"/>
    <property type="match status" value="1"/>
</dbReference>
<feature type="transmembrane region" description="Helical" evidence="7">
    <location>
        <begin position="825"/>
        <end position="851"/>
    </location>
</feature>
<dbReference type="InterPro" id="IPR029787">
    <property type="entry name" value="Nucleotide_cyclase"/>
</dbReference>
<dbReference type="GO" id="GO:0000166">
    <property type="term" value="F:nucleotide binding"/>
    <property type="evidence" value="ECO:0007669"/>
    <property type="project" value="UniProtKB-KW"/>
</dbReference>
<dbReference type="SUPFAM" id="SSF55073">
    <property type="entry name" value="Nucleotide cyclase"/>
    <property type="match status" value="1"/>
</dbReference>
<feature type="transmembrane region" description="Helical" evidence="7">
    <location>
        <begin position="86"/>
        <end position="110"/>
    </location>
</feature>
<dbReference type="InterPro" id="IPR001054">
    <property type="entry name" value="A/G_cyclase"/>
</dbReference>
<feature type="domain" description="Guanylate cyclase" evidence="9">
    <location>
        <begin position="1341"/>
        <end position="1473"/>
    </location>
</feature>
<accession>A0A1J4JF00</accession>
<dbReference type="SMART" id="SM00044">
    <property type="entry name" value="CYCc"/>
    <property type="match status" value="1"/>
</dbReference>
<keyword evidence="6" id="KW-0456">Lyase</keyword>
<evidence type="ECO:0000259" key="8">
    <source>
        <dbReference type="PROSITE" id="PS50112"/>
    </source>
</evidence>
<feature type="domain" description="PAS" evidence="8">
    <location>
        <begin position="1177"/>
        <end position="1247"/>
    </location>
</feature>
<dbReference type="PROSITE" id="PS50112">
    <property type="entry name" value="PAS"/>
    <property type="match status" value="1"/>
</dbReference>
<dbReference type="Pfam" id="PF13426">
    <property type="entry name" value="PAS_9"/>
    <property type="match status" value="1"/>
</dbReference>
<evidence type="ECO:0000259" key="9">
    <source>
        <dbReference type="PROSITE" id="PS50125"/>
    </source>
</evidence>
<dbReference type="InterPro" id="IPR050401">
    <property type="entry name" value="Cyclic_nucleotide_synthase"/>
</dbReference>
<gene>
    <name evidence="10" type="ORF">TRFO_10207</name>
</gene>
<feature type="transmembrane region" description="Helical" evidence="7">
    <location>
        <begin position="1111"/>
        <end position="1132"/>
    </location>
</feature>
<evidence type="ECO:0000256" key="3">
    <source>
        <dbReference type="ARBA" id="ARBA00022741"/>
    </source>
</evidence>
<dbReference type="GO" id="GO:0004016">
    <property type="term" value="F:adenylate cyclase activity"/>
    <property type="evidence" value="ECO:0007669"/>
    <property type="project" value="TreeGrafter"/>
</dbReference>
<dbReference type="PROSITE" id="PS50125">
    <property type="entry name" value="GUANYLATE_CYCLASE_2"/>
    <property type="match status" value="1"/>
</dbReference>
<name>A0A1J4JF00_9EUKA</name>
<evidence type="ECO:0000313" key="10">
    <source>
        <dbReference type="EMBL" id="OHS96029.1"/>
    </source>
</evidence>
<dbReference type="EMBL" id="MLAK01001204">
    <property type="protein sequence ID" value="OHS96029.1"/>
    <property type="molecule type" value="Genomic_DNA"/>
</dbReference>
<feature type="transmembrane region" description="Helical" evidence="7">
    <location>
        <begin position="15"/>
        <end position="35"/>
    </location>
</feature>
<sequence length="1537" mass="176068">MVSFFSNLERTKEQLTIRFVITTIITVIYFSILILQYISYRNTRRFEKWSLIISRFFIEFVPMFCMIPLGNFIGQNINMMMNGLPLYSIIFFVFNLIYMACFLFAYYLYCYLFSSSVYISTAPTACWSGPFYFYSIVGISLFPLVVYIFLLFADWMIYILFAIKICFNVFVCSQTIYLPFVSSHANTLYAALFTAVCPLDILCLIQYIGYNVDNLYKVIVFIGSFIIAFLVWRGVTNGIVKKVVRNLGDVNLEDIEPSEDAMIDDLRINADRFSKILYLTDPKVRQYYMNLNLHKNQTKSELYLRIGLVNHCPMFLDWSLPRFTAEFHHNSRMVSMVTHLITFFPVESRLLNVFYNSLISKENLSISQRFIIYQVHKVKNLRQSSASSEITENLLSLKTMANNHILSVRNFWLNVPKDPSILYNIDKFTKHTCDIFKETLEKWPNNSRFCEEYSRYLIECATDFMQGLVIKNRAHLIEQGKNFVVDKCFRSLVRAYPAYLTRGIMDIKGNYIARKQMNNINTGNQSSNSSNSNNSTFSQSSEFQLDAEVEEQLGKANFNFHKLRLSFQRAFENRKSKNNRHLFLASFFALVLAICVCIFLYLFFYSFFDDRDSNMHDQLVLSRFRYGYDSAIMTLVMYYAYQNGIITEEQFGNETYGYAMIHPQNNKFNMKWTKNNHNLGDNHLNLPENRFCMIDEFQDWIEYSRDYLETLLSDIIDAAGQNQKGIYEEMEVMISSVVKVDFCDIINGTVSPINSPINQTLKTVITYFLLKMANHTQKKYHDAYNWHESVEICEILANSEIIFNVFDELTYDIAIQQASDRNSTIMILAIMLVCICVIYFILVESILIYCLRKTLQELSYLMKMMAQIDKTNRELAAQPFRNSSSEDLVGSFHDTSKMSIHPCMLYFTVVFYGIFSVIIFAAIIVVVGDKNAQFTNLNNWLYYGISRTNYFVESLAYTFMYILSVKYPHLNGIFNRNMAYSIAQGTLKQLIEYNNLVLRGSKADGSDPCRCYDNDLDNIHYADNCVNDVDASNSSDLHESYKCASLDAGIQFYNTFLSEILDEPQTITLDIGGTFYHAFHLVNVHLLDRSFEASTILSDSAHVAIESFHTYLSVILYGGMAVLIIVFVLFILNLRKLDRAFSGALQLIRRLPPMCVSTNAELLNYLLNKKPEKENSKMSTSKSIITNYHDSVICLNINKTVEVVNKSVTSLFGYTPEQLLGQSIECILSEENNPKVFEQMNLMKDGEAPLTFDISGKGISDDEQMVQVHITIIGISGDNSKNAKSYVVIMNDESGLINQQKIAEEAKAQSEQLLFQILPRDIVTRLNHGETDISFSVPSASVMFIDIVKFSDYSSTLTPAQIMENLSKVFACFDDAIAKYQLMIKIKLIGDVYMAAANLFTPNETVTKHACQCVQFGLDVLTVLDEVNSQLSSNLQVRIGVNTGGPLIAGVLGSDKPVFDIIGDTINVASRLQSTCIPGTVQISEDTYNAINNLNFSIEERGLIFLKGKGKRMAYIVRLNEHSSFFVSTFPETETNA</sequence>
<dbReference type="PANTHER" id="PTHR11920:SF335">
    <property type="entry name" value="GUANYLATE CYCLASE"/>
    <property type="match status" value="1"/>
</dbReference>
<evidence type="ECO:0000256" key="7">
    <source>
        <dbReference type="SAM" id="Phobius"/>
    </source>
</evidence>
<dbReference type="InterPro" id="IPR000014">
    <property type="entry name" value="PAS"/>
</dbReference>
<dbReference type="CDD" id="cd00130">
    <property type="entry name" value="PAS"/>
    <property type="match status" value="1"/>
</dbReference>
<proteinExistence type="predicted"/>
<dbReference type="Gene3D" id="3.30.70.1230">
    <property type="entry name" value="Nucleotide cyclase"/>
    <property type="match status" value="1"/>
</dbReference>
<keyword evidence="2 7" id="KW-0812">Transmembrane</keyword>